<feature type="region of interest" description="Disordered" evidence="1">
    <location>
        <begin position="1013"/>
        <end position="1034"/>
    </location>
</feature>
<feature type="region of interest" description="Disordered" evidence="1">
    <location>
        <begin position="936"/>
        <end position="959"/>
    </location>
</feature>
<reference evidence="2" key="1">
    <citation type="journal article" date="2018" name="Genome Biol. Evol.">
        <title>Genomics and development of Lentinus tigrinus, a white-rot wood-decaying mushroom with dimorphic fruiting bodies.</title>
        <authorList>
            <person name="Wu B."/>
            <person name="Xu Z."/>
            <person name="Knudson A."/>
            <person name="Carlson A."/>
            <person name="Chen N."/>
            <person name="Kovaka S."/>
            <person name="LaButti K."/>
            <person name="Lipzen A."/>
            <person name="Pennachio C."/>
            <person name="Riley R."/>
            <person name="Schakwitz W."/>
            <person name="Umezawa K."/>
            <person name="Ohm R.A."/>
            <person name="Grigoriev I.V."/>
            <person name="Nagy L.G."/>
            <person name="Gibbons J."/>
            <person name="Hibbett D."/>
        </authorList>
    </citation>
    <scope>NUCLEOTIDE SEQUENCE [LARGE SCALE GENOMIC DNA]</scope>
    <source>
        <strain evidence="2">ALCF2SS1-6</strain>
    </source>
</reference>
<name>A0A5C2RPI1_9APHY</name>
<dbReference type="EMBL" id="ML122320">
    <property type="protein sequence ID" value="RPD53528.1"/>
    <property type="molecule type" value="Genomic_DNA"/>
</dbReference>
<feature type="region of interest" description="Disordered" evidence="1">
    <location>
        <begin position="373"/>
        <end position="557"/>
    </location>
</feature>
<evidence type="ECO:0000313" key="2">
    <source>
        <dbReference type="EMBL" id="RPD53528.1"/>
    </source>
</evidence>
<feature type="compositionally biased region" description="Basic and acidic residues" evidence="1">
    <location>
        <begin position="473"/>
        <end position="482"/>
    </location>
</feature>
<protein>
    <submittedName>
        <fullName evidence="2">Uncharacterized protein</fullName>
    </submittedName>
</protein>
<dbReference type="OrthoDB" id="5599613at2759"/>
<feature type="compositionally biased region" description="Basic and acidic residues" evidence="1">
    <location>
        <begin position="108"/>
        <end position="121"/>
    </location>
</feature>
<feature type="compositionally biased region" description="Acidic residues" evidence="1">
    <location>
        <begin position="507"/>
        <end position="520"/>
    </location>
</feature>
<feature type="compositionally biased region" description="Acidic residues" evidence="1">
    <location>
        <begin position="389"/>
        <end position="405"/>
    </location>
</feature>
<keyword evidence="3" id="KW-1185">Reference proteome</keyword>
<sequence>MAMKNMKQTTLSFTSAQRKVDAPSKPTCTQDATPRPTASSSKTAKSQKGKKTSSGPVRHTKMDVYVEIPPATRGPRATPSARASSVRSASTRMSAYGLPRKPSTKRKLSPEPEVDRWKEGIPRITVDPASSQPIPSSDDQGNPPKKPRLFSSSPLSALTPLPPSDAPSSVHGADMDDVEFVPTSQSDELELALPIIEEKDPSDVQEVVDRWRKETLPEPPSRADSPCASDRFGSPLSDIPMDVDYNMFCPPLTIPDTPVAESRGSDSGIPYPHTPLSAHGDALEVPSNMTMATSDAAWATPMSRIETPSQQDVERKAPAPDVSPSDAFRSLTPPPSSSDIEEEAMPQDVPIIEALDVQSKTEQLIADIKARALAAARSSPELPRKELGDLSDSDLDSDSDDDDDLPGLVAQLIRDTKGKAGVADTTSQAGPSKSSPTATARYNLRRASPKAKAATPATQVRKPRKADPVGALLREKQRDERNGTGMVLLRGAEVTLAESKAGLRDEMEIEEDGSSSDSDAEFVRRGAKGKGKSSPPPVGPSRTQKAKRKDDDGSDDDEYIVGLDCEAILGKEGGEAVGKILANDIKEKMARALAKLKEVPLGVPFWARANEHEAHDDDMDAETPLPPFTAEDGGNAMRQTLKAIAHRNDVSQLCSLLSLGFVSWLNAEQYAVVVPWLFTVAFSDVNPSLSTLIYAQLLRLAPLVGSQPSGLRLSHVLVALTRLGASASVLERHEWIKHVDGASPSTRATDEEWRGEMAYRLMSLLAAFAQSFARDELIDILLALVLVGMDPTTSDELQTTIRKTCDIVVGAMTPSQEFAACTKIVPFGKTLTPPNQVLLISFIPSISPATVRMARCIARALLLDNMPTALEYEDGLPDLTPIVDLLAPAAGSGGPFDIPGNSEQEGFYDDLTCRVALLARVLSDINEYTLRAMEEARRKTEARKNGHPEDDDEPDNHDGKEAKLTVLEQIKRNLDLLHGKIVDTRAAHLDRSRAKAALQRLAFRVHYQRVATTKSGRGKARPRTIAGYFSNHSN</sequence>
<evidence type="ECO:0000313" key="3">
    <source>
        <dbReference type="Proteomes" id="UP000313359"/>
    </source>
</evidence>
<proteinExistence type="predicted"/>
<dbReference type="AlphaFoldDB" id="A0A5C2RPI1"/>
<accession>A0A5C2RPI1</accession>
<feature type="region of interest" description="Disordered" evidence="1">
    <location>
        <begin position="1"/>
        <end position="186"/>
    </location>
</feature>
<evidence type="ECO:0000256" key="1">
    <source>
        <dbReference type="SAM" id="MobiDB-lite"/>
    </source>
</evidence>
<feature type="compositionally biased region" description="Polar residues" evidence="1">
    <location>
        <begin position="424"/>
        <end position="440"/>
    </location>
</feature>
<dbReference type="STRING" id="1328759.A0A5C2RPI1"/>
<feature type="compositionally biased region" description="Basic and acidic residues" evidence="1">
    <location>
        <begin position="936"/>
        <end position="948"/>
    </location>
</feature>
<feature type="compositionally biased region" description="Polar residues" evidence="1">
    <location>
        <begin position="1"/>
        <end position="17"/>
    </location>
</feature>
<feature type="region of interest" description="Disordered" evidence="1">
    <location>
        <begin position="213"/>
        <end position="235"/>
    </location>
</feature>
<feature type="compositionally biased region" description="Polar residues" evidence="1">
    <location>
        <begin position="128"/>
        <end position="140"/>
    </location>
</feature>
<gene>
    <name evidence="2" type="ORF">L227DRAFT_557530</name>
</gene>
<feature type="region of interest" description="Disordered" evidence="1">
    <location>
        <begin position="257"/>
        <end position="351"/>
    </location>
</feature>
<organism evidence="2 3">
    <name type="scientific">Lentinus tigrinus ALCF2SS1-6</name>
    <dbReference type="NCBI Taxonomy" id="1328759"/>
    <lineage>
        <taxon>Eukaryota</taxon>
        <taxon>Fungi</taxon>
        <taxon>Dikarya</taxon>
        <taxon>Basidiomycota</taxon>
        <taxon>Agaricomycotina</taxon>
        <taxon>Agaricomycetes</taxon>
        <taxon>Polyporales</taxon>
        <taxon>Polyporaceae</taxon>
        <taxon>Lentinus</taxon>
    </lineage>
</organism>
<feature type="compositionally biased region" description="Low complexity" evidence="1">
    <location>
        <begin position="69"/>
        <end position="95"/>
    </location>
</feature>
<dbReference type="Proteomes" id="UP000313359">
    <property type="component" value="Unassembled WGS sequence"/>
</dbReference>